<gene>
    <name evidence="1" type="ORF">CISG_10400</name>
</gene>
<dbReference type="Proteomes" id="UP000054559">
    <property type="component" value="Unassembled WGS sequence"/>
</dbReference>
<reference evidence="2" key="1">
    <citation type="journal article" date="2010" name="Genome Res.">
        <title>Population genomic sequencing of Coccidioides fungi reveals recent hybridization and transposon control.</title>
        <authorList>
            <person name="Neafsey D.E."/>
            <person name="Barker B.M."/>
            <person name="Sharpton T.J."/>
            <person name="Stajich J.E."/>
            <person name="Park D.J."/>
            <person name="Whiston E."/>
            <person name="Hung C.-Y."/>
            <person name="McMahan C."/>
            <person name="White J."/>
            <person name="Sykes S."/>
            <person name="Heiman D."/>
            <person name="Young S."/>
            <person name="Zeng Q."/>
            <person name="Abouelleil A."/>
            <person name="Aftuck L."/>
            <person name="Bessette D."/>
            <person name="Brown A."/>
            <person name="FitzGerald M."/>
            <person name="Lui A."/>
            <person name="Macdonald J.P."/>
            <person name="Priest M."/>
            <person name="Orbach M.J."/>
            <person name="Galgiani J.N."/>
            <person name="Kirkland T.N."/>
            <person name="Cole G.T."/>
            <person name="Birren B.W."/>
            <person name="Henn M.R."/>
            <person name="Taylor J.W."/>
            <person name="Rounsley S.D."/>
        </authorList>
    </citation>
    <scope>NUCLEOTIDE SEQUENCE [LARGE SCALE GENOMIC DNA]</scope>
    <source>
        <strain evidence="2">RMSCC 3703</strain>
    </source>
</reference>
<evidence type="ECO:0000313" key="2">
    <source>
        <dbReference type="Proteomes" id="UP000054559"/>
    </source>
</evidence>
<sequence length="102" mass="11477">MSVFGGIEKEGSLKARAAFSWARGEELELRFSLLPLVAGMKKRKEKKLGRYLLVGKVIETPKAKLGGQETTLVLFSPVLWLELEGMSFSARDDRHGNIWRQS</sequence>
<protein>
    <submittedName>
        <fullName evidence="1">Uncharacterized protein</fullName>
    </submittedName>
</protein>
<accession>A0A0J8QXN7</accession>
<dbReference type="EMBL" id="DS268398">
    <property type="protein sequence ID" value="KMU76113.1"/>
    <property type="molecule type" value="Genomic_DNA"/>
</dbReference>
<evidence type="ECO:0000313" key="1">
    <source>
        <dbReference type="EMBL" id="KMU76113.1"/>
    </source>
</evidence>
<name>A0A0J8QXN7_COCIT</name>
<organism evidence="1 2">
    <name type="scientific">Coccidioides immitis RMSCC 3703</name>
    <dbReference type="NCBI Taxonomy" id="454286"/>
    <lineage>
        <taxon>Eukaryota</taxon>
        <taxon>Fungi</taxon>
        <taxon>Dikarya</taxon>
        <taxon>Ascomycota</taxon>
        <taxon>Pezizomycotina</taxon>
        <taxon>Eurotiomycetes</taxon>
        <taxon>Eurotiomycetidae</taxon>
        <taxon>Onygenales</taxon>
        <taxon>Onygenaceae</taxon>
        <taxon>Coccidioides</taxon>
    </lineage>
</organism>
<dbReference type="AlphaFoldDB" id="A0A0J8QXN7"/>
<proteinExistence type="predicted"/>